<proteinExistence type="predicted"/>
<evidence type="ECO:0000313" key="1">
    <source>
        <dbReference type="EMBL" id="DAA04432.1"/>
    </source>
</evidence>
<dbReference type="AlphaFoldDB" id="Q6IIY9"/>
<protein>
    <submittedName>
        <fullName evidence="1">HDC16530</fullName>
    </submittedName>
</protein>
<accession>Q6IIY9</accession>
<organism evidence="1">
    <name type="scientific">Drosophila melanogaster</name>
    <name type="common">Fruit fly</name>
    <dbReference type="NCBI Taxonomy" id="7227"/>
    <lineage>
        <taxon>Eukaryota</taxon>
        <taxon>Metazoa</taxon>
        <taxon>Ecdysozoa</taxon>
        <taxon>Arthropoda</taxon>
        <taxon>Hexapoda</taxon>
        <taxon>Insecta</taxon>
        <taxon>Pterygota</taxon>
        <taxon>Neoptera</taxon>
        <taxon>Endopterygota</taxon>
        <taxon>Diptera</taxon>
        <taxon>Brachycera</taxon>
        <taxon>Muscomorpha</taxon>
        <taxon>Ephydroidea</taxon>
        <taxon>Drosophilidae</taxon>
        <taxon>Drosophila</taxon>
        <taxon>Sophophora</taxon>
    </lineage>
</organism>
<reference evidence="1" key="1">
    <citation type="journal article" date="2003" name="Genome Biol.">
        <title>An integrated gene annotation and transcriptional profiling approach towards the full gene content of the Drosophila genome.</title>
        <authorList>
            <person name="Hild M."/>
            <person name="Beckmann B."/>
            <person name="Haas S.A."/>
            <person name="Koch B."/>
            <person name="Solovyev V."/>
            <person name="Busold C."/>
            <person name="Fellenberg K."/>
            <person name="Boutros M."/>
            <person name="Vingron M."/>
            <person name="Sauer F."/>
            <person name="Hoheisel J.D."/>
            <person name="Paro R."/>
        </authorList>
    </citation>
    <scope>NUCLEOTIDE SEQUENCE</scope>
</reference>
<dbReference type="EMBL" id="BK002927">
    <property type="protein sequence ID" value="DAA04432.1"/>
    <property type="molecule type" value="Genomic_DNA"/>
</dbReference>
<gene>
    <name evidence="1" type="ORF">HDC16530</name>
</gene>
<sequence>MWADVNDGVGEKMRRWCQKVMFGLAEHFPFLSLYTRRRQLNGRDYAIERVMRNKFDILSDCVKL</sequence>
<name>Q6IIY9_DROME</name>